<name>W0FVL6_ANATI</name>
<feature type="chain" id="PRO_5004789509" evidence="1">
    <location>
        <begin position="21"/>
        <end position="181"/>
    </location>
</feature>
<evidence type="ECO:0000313" key="2">
    <source>
        <dbReference type="EMBL" id="AHF27442.1"/>
    </source>
</evidence>
<feature type="signal peptide" evidence="1">
    <location>
        <begin position="1"/>
        <end position="20"/>
    </location>
</feature>
<protein>
    <submittedName>
        <fullName evidence="2">Anasin</fullName>
    </submittedName>
</protein>
<dbReference type="AlphaFoldDB" id="W0FVL6"/>
<evidence type="ECO:0000256" key="1">
    <source>
        <dbReference type="SAM" id="SignalP"/>
    </source>
</evidence>
<reference evidence="2" key="1">
    <citation type="journal article" date="2013" name="Insects">
        <title>Functional immunomics of the squash bug, Anasa tristis.</title>
        <authorList>
            <person name="Shelby K.S."/>
        </authorList>
    </citation>
    <scope>NUCLEOTIDE SEQUENCE</scope>
</reference>
<organism evidence="2">
    <name type="scientific">Anasa tristis</name>
    <name type="common">Squash bug</name>
    <dbReference type="NCBI Taxonomy" id="236421"/>
    <lineage>
        <taxon>Eukaryota</taxon>
        <taxon>Metazoa</taxon>
        <taxon>Ecdysozoa</taxon>
        <taxon>Arthropoda</taxon>
        <taxon>Hexapoda</taxon>
        <taxon>Insecta</taxon>
        <taxon>Pterygota</taxon>
        <taxon>Neoptera</taxon>
        <taxon>Paraneoptera</taxon>
        <taxon>Hemiptera</taxon>
        <taxon>Heteroptera</taxon>
        <taxon>Panheteroptera</taxon>
        <taxon>Pentatomomorpha</taxon>
        <taxon>Coreoidea</taxon>
        <taxon>Coreidae</taxon>
        <taxon>Coreinae</taxon>
        <taxon>Anasa</taxon>
    </lineage>
</organism>
<proteinExistence type="evidence at transcript level"/>
<keyword evidence="1" id="KW-0732">Signal</keyword>
<accession>W0FVL6</accession>
<dbReference type="EMBL" id="KF578378">
    <property type="protein sequence ID" value="AHF27442.1"/>
    <property type="molecule type" value="mRNA"/>
</dbReference>
<sequence>MNISFVTLLLALSCFEGTSTTFIEGPVERFDDLPEDIAVENPLGGKHHVNVRSIGVDKESTLNIDAHKKIFDNGKTRIVASASGHGVWKSSHPIDKSATLRLDAEKNLFKNGNTIVNGKAFMERSVAKGFHAHNVFGAGLEFSSKFHESRSGAVIETHGRYQKLWFSKHKHIAELGMKLVY</sequence>